<dbReference type="Pfam" id="PF01682">
    <property type="entry name" value="DB"/>
    <property type="match status" value="1"/>
</dbReference>
<evidence type="ECO:0000313" key="3">
    <source>
        <dbReference type="EMBL" id="CAD2167931.1"/>
    </source>
</evidence>
<keyword evidence="1" id="KW-0472">Membrane</keyword>
<sequence>MFSECFSDLQNMFIKILILIVSGMFCLNILFLFSGNGYFLLHINTKMNIKRYFTAISLFLFVLNIKQMFGQHQLFPLFLQPPEPQFQSLPQKQPNGHSPNEKLKMCCATLNEADADCKNRFCDFSALSSNNVLFFLSTCNGRGPTVGQMWDCASTRADHSGCCSALGVQSGCMTYCETTNGVPTDYFRYLFCLHDFNKIRDCFMYHLIDQPNLKGEL</sequence>
<evidence type="ECO:0000259" key="2">
    <source>
        <dbReference type="Pfam" id="PF01682"/>
    </source>
</evidence>
<dbReference type="InterPro" id="IPR002602">
    <property type="entry name" value="DB"/>
</dbReference>
<feature type="transmembrane region" description="Helical" evidence="1">
    <location>
        <begin position="12"/>
        <end position="40"/>
    </location>
</feature>
<keyword evidence="1" id="KW-0812">Transmembrane</keyword>
<feature type="domain" description="Domain of unknown function DB" evidence="2">
    <location>
        <begin position="106"/>
        <end position="203"/>
    </location>
</feature>
<organism evidence="3 4">
    <name type="scientific">Meloidogyne enterolobii</name>
    <name type="common">Root-knot nematode worm</name>
    <name type="synonym">Meloidogyne mayaguensis</name>
    <dbReference type="NCBI Taxonomy" id="390850"/>
    <lineage>
        <taxon>Eukaryota</taxon>
        <taxon>Metazoa</taxon>
        <taxon>Ecdysozoa</taxon>
        <taxon>Nematoda</taxon>
        <taxon>Chromadorea</taxon>
        <taxon>Rhabditida</taxon>
        <taxon>Tylenchina</taxon>
        <taxon>Tylenchomorpha</taxon>
        <taxon>Tylenchoidea</taxon>
        <taxon>Meloidogynidae</taxon>
        <taxon>Meloidogyninae</taxon>
        <taxon>Meloidogyne</taxon>
    </lineage>
</organism>
<reference evidence="3 4" key="1">
    <citation type="submission" date="2020-08" db="EMBL/GenBank/DDBJ databases">
        <authorList>
            <person name="Koutsovoulos G."/>
            <person name="Danchin GJ E."/>
        </authorList>
    </citation>
    <scope>NUCLEOTIDE SEQUENCE [LARGE SCALE GENOMIC DNA]</scope>
</reference>
<dbReference type="EMBL" id="CAJEWN010000133">
    <property type="protein sequence ID" value="CAD2167931.1"/>
    <property type="molecule type" value="Genomic_DNA"/>
</dbReference>
<dbReference type="PANTHER" id="PTHR46705:SF2">
    <property type="entry name" value="DOMAIN OF UNKNOWN FUNCTION DB DOMAIN-CONTAINING PROTEIN"/>
    <property type="match status" value="1"/>
</dbReference>
<proteinExistence type="predicted"/>
<gene>
    <name evidence="3" type="ORF">MENT_LOCUS19249</name>
</gene>
<feature type="transmembrane region" description="Helical" evidence="1">
    <location>
        <begin position="52"/>
        <end position="69"/>
    </location>
</feature>
<evidence type="ECO:0000256" key="1">
    <source>
        <dbReference type="SAM" id="Phobius"/>
    </source>
</evidence>
<dbReference type="OrthoDB" id="5843172at2759"/>
<protein>
    <recommendedName>
        <fullName evidence="2">Domain of unknown function DB domain-containing protein</fullName>
    </recommendedName>
</protein>
<dbReference type="AlphaFoldDB" id="A0A6V7V169"/>
<accession>A0A6V7V169</accession>
<dbReference type="Proteomes" id="UP000580250">
    <property type="component" value="Unassembled WGS sequence"/>
</dbReference>
<dbReference type="PANTHER" id="PTHR46705">
    <property type="entry name" value="PROTEIN CBG09805"/>
    <property type="match status" value="1"/>
</dbReference>
<evidence type="ECO:0000313" key="4">
    <source>
        <dbReference type="Proteomes" id="UP000580250"/>
    </source>
</evidence>
<name>A0A6V7V169_MELEN</name>
<comment type="caution">
    <text evidence="3">The sequence shown here is derived from an EMBL/GenBank/DDBJ whole genome shotgun (WGS) entry which is preliminary data.</text>
</comment>
<keyword evidence="1" id="KW-1133">Transmembrane helix</keyword>